<evidence type="ECO:0000256" key="2">
    <source>
        <dbReference type="ARBA" id="ARBA00022980"/>
    </source>
</evidence>
<dbReference type="GO" id="GO:0005840">
    <property type="term" value="C:ribosome"/>
    <property type="evidence" value="ECO:0007669"/>
    <property type="project" value="UniProtKB-KW"/>
</dbReference>
<evidence type="ECO:0000313" key="5">
    <source>
        <dbReference type="Proteomes" id="UP000054408"/>
    </source>
</evidence>
<protein>
    <submittedName>
        <fullName evidence="4">50S ribosomal protein L36e</fullName>
    </submittedName>
</protein>
<reference evidence="4 5" key="1">
    <citation type="submission" date="2010-05" db="EMBL/GenBank/DDBJ databases">
        <title>The Genome Sequence of Thecamonas trahens ATCC 50062.</title>
        <authorList>
            <consortium name="The Broad Institute Genome Sequencing Platform"/>
            <person name="Russ C."/>
            <person name="Cuomo C."/>
            <person name="Shea T."/>
            <person name="Young S.K."/>
            <person name="Zeng Q."/>
            <person name="Koehrsen M."/>
            <person name="Haas B."/>
            <person name="Borodovsky M."/>
            <person name="Guigo R."/>
            <person name="Alvarado L."/>
            <person name="Berlin A."/>
            <person name="Bochicchio J."/>
            <person name="Borenstein D."/>
            <person name="Chapman S."/>
            <person name="Chen Z."/>
            <person name="Freedman E."/>
            <person name="Gellesch M."/>
            <person name="Goldberg J."/>
            <person name="Griggs A."/>
            <person name="Gujja S."/>
            <person name="Heilman E."/>
            <person name="Heiman D."/>
            <person name="Hepburn T."/>
            <person name="Howarth C."/>
            <person name="Jen D."/>
            <person name="Larson L."/>
            <person name="Mehta T."/>
            <person name="Park D."/>
            <person name="Pearson M."/>
            <person name="Roberts A."/>
            <person name="Saif S."/>
            <person name="Shenoy N."/>
            <person name="Sisk P."/>
            <person name="Stolte C."/>
            <person name="Sykes S."/>
            <person name="Thomson T."/>
            <person name="Walk T."/>
            <person name="White J."/>
            <person name="Yandava C."/>
            <person name="Burger G."/>
            <person name="Gray M.W."/>
            <person name="Holland P.W.H."/>
            <person name="King N."/>
            <person name="Lang F.B.F."/>
            <person name="Roger A.J."/>
            <person name="Ruiz-Trillo I."/>
            <person name="Lander E."/>
            <person name="Nusbaum C."/>
        </authorList>
    </citation>
    <scope>NUCLEOTIDE SEQUENCE [LARGE SCALE GENOMIC DNA]</scope>
    <source>
        <strain evidence="4 5">ATCC 50062</strain>
    </source>
</reference>
<dbReference type="InterPro" id="IPR038097">
    <property type="entry name" value="Ribosomal_eL36_sf"/>
</dbReference>
<dbReference type="OMA" id="WGINRGH"/>
<dbReference type="InterPro" id="IPR000509">
    <property type="entry name" value="Ribosomal_eL36"/>
</dbReference>
<dbReference type="GO" id="GO:0003735">
    <property type="term" value="F:structural constituent of ribosome"/>
    <property type="evidence" value="ECO:0007669"/>
    <property type="project" value="InterPro"/>
</dbReference>
<keyword evidence="2 4" id="KW-0689">Ribosomal protein</keyword>
<evidence type="ECO:0000313" key="4">
    <source>
        <dbReference type="EMBL" id="KNC54792.1"/>
    </source>
</evidence>
<dbReference type="AlphaFoldDB" id="A0A0L0DRB6"/>
<dbReference type="FunFam" id="1.10.10.1760:FF:000001">
    <property type="entry name" value="60S ribosomal protein L36"/>
    <property type="match status" value="1"/>
</dbReference>
<dbReference type="Pfam" id="PF01158">
    <property type="entry name" value="Ribosomal_L36e"/>
    <property type="match status" value="1"/>
</dbReference>
<dbReference type="GO" id="GO:1990904">
    <property type="term" value="C:ribonucleoprotein complex"/>
    <property type="evidence" value="ECO:0007669"/>
    <property type="project" value="UniProtKB-KW"/>
</dbReference>
<accession>A0A0L0DRB6</accession>
<keyword evidence="5" id="KW-1185">Reference proteome</keyword>
<dbReference type="EMBL" id="GL349438">
    <property type="protein sequence ID" value="KNC54792.1"/>
    <property type="molecule type" value="Genomic_DNA"/>
</dbReference>
<dbReference type="Proteomes" id="UP000054408">
    <property type="component" value="Unassembled WGS sequence"/>
</dbReference>
<keyword evidence="3" id="KW-0687">Ribonucleoprotein</keyword>
<dbReference type="STRING" id="461836.A0A0L0DRB6"/>
<evidence type="ECO:0000256" key="1">
    <source>
        <dbReference type="ARBA" id="ARBA00006509"/>
    </source>
</evidence>
<dbReference type="GeneID" id="25561388"/>
<dbReference type="RefSeq" id="XP_013761692.1">
    <property type="nucleotide sequence ID" value="XM_013906238.1"/>
</dbReference>
<sequence length="114" mass="12901">MVKNIAVGLKRGYPVQKIKPMKTSKDRKGVLGKRTKFVREVIREVSGFAAYERRIMELLRVGHDKRALKFAKKRLGTHTRALRKRDEMGAALRAMQQANRARAQEEAAAAKAAN</sequence>
<dbReference type="eggNOG" id="KOG3452">
    <property type="taxonomic scope" value="Eukaryota"/>
</dbReference>
<name>A0A0L0DRB6_THETB</name>
<evidence type="ECO:0000256" key="3">
    <source>
        <dbReference type="ARBA" id="ARBA00023274"/>
    </source>
</evidence>
<dbReference type="GO" id="GO:0006412">
    <property type="term" value="P:translation"/>
    <property type="evidence" value="ECO:0007669"/>
    <property type="project" value="InterPro"/>
</dbReference>
<dbReference type="PANTHER" id="PTHR10114">
    <property type="entry name" value="60S RIBOSOMAL PROTEIN L36"/>
    <property type="match status" value="1"/>
</dbReference>
<dbReference type="OrthoDB" id="25649at2759"/>
<gene>
    <name evidence="4" type="ORF">AMSG_01644</name>
</gene>
<comment type="similarity">
    <text evidence="1">Belongs to the eukaryotic ribosomal protein eL36 family.</text>
</comment>
<proteinExistence type="inferred from homology"/>
<organism evidence="4 5">
    <name type="scientific">Thecamonas trahens ATCC 50062</name>
    <dbReference type="NCBI Taxonomy" id="461836"/>
    <lineage>
        <taxon>Eukaryota</taxon>
        <taxon>Apusozoa</taxon>
        <taxon>Apusomonadida</taxon>
        <taxon>Apusomonadidae</taxon>
        <taxon>Thecamonas</taxon>
    </lineage>
</organism>
<dbReference type="Gene3D" id="1.10.10.1760">
    <property type="entry name" value="60S ribosomal protein L36"/>
    <property type="match status" value="1"/>
</dbReference>